<evidence type="ECO:0000256" key="1">
    <source>
        <dbReference type="SAM" id="MobiDB-lite"/>
    </source>
</evidence>
<reference evidence="2 3" key="1">
    <citation type="submission" date="2020-08" db="EMBL/GenBank/DDBJ databases">
        <title>Plant Genome Project.</title>
        <authorList>
            <person name="Zhang R.-G."/>
        </authorList>
    </citation>
    <scope>NUCLEOTIDE SEQUENCE [LARGE SCALE GENOMIC DNA]</scope>
    <source>
        <strain evidence="2">WSP0</strain>
        <tissue evidence="2">Leaf</tissue>
    </source>
</reference>
<feature type="region of interest" description="Disordered" evidence="1">
    <location>
        <begin position="1"/>
        <end position="26"/>
    </location>
</feature>
<feature type="compositionally biased region" description="Basic and acidic residues" evidence="1">
    <location>
        <begin position="1"/>
        <end position="10"/>
    </location>
</feature>
<proteinExistence type="predicted"/>
<evidence type="ECO:0000313" key="2">
    <source>
        <dbReference type="EMBL" id="KAG5546824.1"/>
    </source>
</evidence>
<comment type="caution">
    <text evidence="2">The sequence shown here is derived from an EMBL/GenBank/DDBJ whole genome shotgun (WGS) entry which is preliminary data.</text>
</comment>
<dbReference type="EMBL" id="JACTNZ010000006">
    <property type="protein sequence ID" value="KAG5546824.1"/>
    <property type="molecule type" value="Genomic_DNA"/>
</dbReference>
<dbReference type="AlphaFoldDB" id="A0AAV6K3B4"/>
<sequence length="68" mass="8052">MTRQVGKEHFNGYLHSQSRQGNQHESGEFLDGCRIRLLHRSLGFLLVLSYRRYEEHGRKSHGRLLKCQ</sequence>
<gene>
    <name evidence="2" type="ORF">RHGRI_018855</name>
</gene>
<organism evidence="2 3">
    <name type="scientific">Rhododendron griersonianum</name>
    <dbReference type="NCBI Taxonomy" id="479676"/>
    <lineage>
        <taxon>Eukaryota</taxon>
        <taxon>Viridiplantae</taxon>
        <taxon>Streptophyta</taxon>
        <taxon>Embryophyta</taxon>
        <taxon>Tracheophyta</taxon>
        <taxon>Spermatophyta</taxon>
        <taxon>Magnoliopsida</taxon>
        <taxon>eudicotyledons</taxon>
        <taxon>Gunneridae</taxon>
        <taxon>Pentapetalae</taxon>
        <taxon>asterids</taxon>
        <taxon>Ericales</taxon>
        <taxon>Ericaceae</taxon>
        <taxon>Ericoideae</taxon>
        <taxon>Rhodoreae</taxon>
        <taxon>Rhododendron</taxon>
    </lineage>
</organism>
<feature type="compositionally biased region" description="Polar residues" evidence="1">
    <location>
        <begin position="14"/>
        <end position="24"/>
    </location>
</feature>
<evidence type="ECO:0000313" key="3">
    <source>
        <dbReference type="Proteomes" id="UP000823749"/>
    </source>
</evidence>
<protein>
    <submittedName>
        <fullName evidence="2">Uncharacterized protein</fullName>
    </submittedName>
</protein>
<keyword evidence="3" id="KW-1185">Reference proteome</keyword>
<dbReference type="Proteomes" id="UP000823749">
    <property type="component" value="Chromosome 6"/>
</dbReference>
<accession>A0AAV6K3B4</accession>
<name>A0AAV6K3B4_9ERIC</name>